<protein>
    <submittedName>
        <fullName evidence="1">Uncharacterized protein</fullName>
    </submittedName>
</protein>
<dbReference type="AlphaFoldDB" id="A0A6M2F8S8"/>
<sequence length="119" mass="13909">MVTCNLNQFQLLTRESCTLFQFTRGLLLFNNGQLGLRCFKLLMDLHITCSCLAILHLIMGIWHLDTCQVIMVPLKGLILMHPHLKVREHLHMSMKLQCLEIRGPTIQVVDKAYFQMQWE</sequence>
<name>A0A6M2F8S8_9ROSI</name>
<evidence type="ECO:0000313" key="1">
    <source>
        <dbReference type="EMBL" id="NUU92998.1"/>
    </source>
</evidence>
<proteinExistence type="predicted"/>
<organism evidence="1">
    <name type="scientific">Populus davidiana</name>
    <dbReference type="NCBI Taxonomy" id="266767"/>
    <lineage>
        <taxon>Eukaryota</taxon>
        <taxon>Viridiplantae</taxon>
        <taxon>Streptophyta</taxon>
        <taxon>Embryophyta</taxon>
        <taxon>Tracheophyta</taxon>
        <taxon>Spermatophyta</taxon>
        <taxon>Magnoliopsida</taxon>
        <taxon>eudicotyledons</taxon>
        <taxon>Gunneridae</taxon>
        <taxon>Pentapetalae</taxon>
        <taxon>rosids</taxon>
        <taxon>fabids</taxon>
        <taxon>Malpighiales</taxon>
        <taxon>Salicaceae</taxon>
        <taxon>Saliceae</taxon>
        <taxon>Populus</taxon>
    </lineage>
</organism>
<dbReference type="EMBL" id="GILB01012665">
    <property type="protein sequence ID" value="NUU92998.1"/>
    <property type="molecule type" value="Transcribed_RNA"/>
</dbReference>
<accession>A0A6M2F8S8</accession>
<reference evidence="1" key="1">
    <citation type="submission" date="2020-03" db="EMBL/GenBank/DDBJ databases">
        <authorList>
            <person name="Zhang R."/>
        </authorList>
    </citation>
    <scope>NUCLEOTIDE SEQUENCE</scope>
</reference>